<dbReference type="SUPFAM" id="SSF50978">
    <property type="entry name" value="WD40 repeat-like"/>
    <property type="match status" value="1"/>
</dbReference>
<dbReference type="SMART" id="SM00320">
    <property type="entry name" value="WD40"/>
    <property type="match status" value="2"/>
</dbReference>
<protein>
    <submittedName>
        <fullName evidence="1">Uncharacterized protein</fullName>
    </submittedName>
</protein>
<keyword evidence="2" id="KW-1185">Reference proteome</keyword>
<dbReference type="EMBL" id="JALJOR010000018">
    <property type="protein sequence ID" value="KAK9804291.1"/>
    <property type="molecule type" value="Genomic_DNA"/>
</dbReference>
<evidence type="ECO:0000313" key="1">
    <source>
        <dbReference type="EMBL" id="KAK9804291.1"/>
    </source>
</evidence>
<accession>A0AAW1P3H8</accession>
<reference evidence="1 2" key="1">
    <citation type="journal article" date="2024" name="Nat. Commun.">
        <title>Phylogenomics reveals the evolutionary origins of lichenization in chlorophyte algae.</title>
        <authorList>
            <person name="Puginier C."/>
            <person name="Libourel C."/>
            <person name="Otte J."/>
            <person name="Skaloud P."/>
            <person name="Haon M."/>
            <person name="Grisel S."/>
            <person name="Petersen M."/>
            <person name="Berrin J.G."/>
            <person name="Delaux P.M."/>
            <person name="Dal Grande F."/>
            <person name="Keller J."/>
        </authorList>
    </citation>
    <scope>NUCLEOTIDE SEQUENCE [LARGE SCALE GENOMIC DNA]</scope>
    <source>
        <strain evidence="1 2">SAG 2043</strain>
    </source>
</reference>
<dbReference type="InterPro" id="IPR036322">
    <property type="entry name" value="WD40_repeat_dom_sf"/>
</dbReference>
<dbReference type="Pfam" id="PF00400">
    <property type="entry name" value="WD40"/>
    <property type="match status" value="2"/>
</dbReference>
<proteinExistence type="predicted"/>
<evidence type="ECO:0000313" key="2">
    <source>
        <dbReference type="Proteomes" id="UP001489004"/>
    </source>
</evidence>
<name>A0AAW1P3H8_9CHLO</name>
<sequence length="261" mass="27310">MAVACGRLALIITSGGEVERQLELSASGVGPAVHQAIQLAWLDSDVLAAACPGLGMRTWIDRGSRRGPIESNYNPSQLAVSASHQHVAAACGQQVLVWSLHWQDDASDCGAHQSRLGDYDAEVTCLDWDSSSRLLATAEGAEATVWDMQAVKLLGGDRRHTIVCCGHEARSQIVGLAFQTDGPLLATCASDSQVLLFDSAAFNPGSVSSPIAATHLGAAGMASIIKWMAGGTLVLCQWGSCALPWRGSCCAATSSVHQSRP</sequence>
<dbReference type="Proteomes" id="UP001489004">
    <property type="component" value="Unassembled WGS sequence"/>
</dbReference>
<gene>
    <name evidence="1" type="ORF">WJX72_005228</name>
</gene>
<dbReference type="Gene3D" id="2.130.10.10">
    <property type="entry name" value="YVTN repeat-like/Quinoprotein amine dehydrogenase"/>
    <property type="match status" value="1"/>
</dbReference>
<dbReference type="InterPro" id="IPR001680">
    <property type="entry name" value="WD40_rpt"/>
</dbReference>
<dbReference type="AlphaFoldDB" id="A0AAW1P3H8"/>
<organism evidence="1 2">
    <name type="scientific">[Myrmecia] bisecta</name>
    <dbReference type="NCBI Taxonomy" id="41462"/>
    <lineage>
        <taxon>Eukaryota</taxon>
        <taxon>Viridiplantae</taxon>
        <taxon>Chlorophyta</taxon>
        <taxon>core chlorophytes</taxon>
        <taxon>Trebouxiophyceae</taxon>
        <taxon>Trebouxiales</taxon>
        <taxon>Trebouxiaceae</taxon>
        <taxon>Myrmecia</taxon>
    </lineage>
</organism>
<dbReference type="InterPro" id="IPR015943">
    <property type="entry name" value="WD40/YVTN_repeat-like_dom_sf"/>
</dbReference>
<comment type="caution">
    <text evidence="1">The sequence shown here is derived from an EMBL/GenBank/DDBJ whole genome shotgun (WGS) entry which is preliminary data.</text>
</comment>